<dbReference type="RefSeq" id="WP_284364608.1">
    <property type="nucleotide sequence ID" value="NZ_BSNI01000002.1"/>
</dbReference>
<gene>
    <name evidence="3" type="ORF">GCM10007879_22820</name>
</gene>
<organism evidence="3 4">
    <name type="scientific">Maritalea porphyrae</name>
    <dbReference type="NCBI Taxonomy" id="880732"/>
    <lineage>
        <taxon>Bacteria</taxon>
        <taxon>Pseudomonadati</taxon>
        <taxon>Pseudomonadota</taxon>
        <taxon>Alphaproteobacteria</taxon>
        <taxon>Hyphomicrobiales</taxon>
        <taxon>Devosiaceae</taxon>
        <taxon>Maritalea</taxon>
    </lineage>
</organism>
<keyword evidence="1" id="KW-0732">Signal</keyword>
<dbReference type="Gene3D" id="3.40.50.1980">
    <property type="entry name" value="Nitrogenase molybdenum iron protein domain"/>
    <property type="match status" value="2"/>
</dbReference>
<proteinExistence type="predicted"/>
<feature type="chain" id="PRO_5045868839" evidence="1">
    <location>
        <begin position="21"/>
        <end position="370"/>
    </location>
</feature>
<accession>A0ABQ5URX8</accession>
<protein>
    <submittedName>
        <fullName evidence="3">Iron ABC transporter substrate-binding protein</fullName>
    </submittedName>
</protein>
<keyword evidence="4" id="KW-1185">Reference proteome</keyword>
<feature type="domain" description="Fe/B12 periplasmic-binding" evidence="2">
    <location>
        <begin position="41"/>
        <end position="343"/>
    </location>
</feature>
<dbReference type="InterPro" id="IPR002491">
    <property type="entry name" value="ABC_transptr_periplasmic_BD"/>
</dbReference>
<evidence type="ECO:0000259" key="2">
    <source>
        <dbReference type="PROSITE" id="PS50983"/>
    </source>
</evidence>
<dbReference type="PANTHER" id="PTHR30535:SF34">
    <property type="entry name" value="MOLYBDATE-BINDING PROTEIN MOLA"/>
    <property type="match status" value="1"/>
</dbReference>
<dbReference type="SUPFAM" id="SSF53807">
    <property type="entry name" value="Helical backbone' metal receptor"/>
    <property type="match status" value="1"/>
</dbReference>
<dbReference type="Pfam" id="PF01497">
    <property type="entry name" value="Peripla_BP_2"/>
    <property type="match status" value="1"/>
</dbReference>
<dbReference type="EMBL" id="BSNI01000002">
    <property type="protein sequence ID" value="GLQ18033.1"/>
    <property type="molecule type" value="Genomic_DNA"/>
</dbReference>
<name>A0ABQ5URX8_9HYPH</name>
<dbReference type="InterPro" id="IPR050902">
    <property type="entry name" value="ABC_Transporter_SBP"/>
</dbReference>
<feature type="signal peptide" evidence="1">
    <location>
        <begin position="1"/>
        <end position="20"/>
    </location>
</feature>
<evidence type="ECO:0000313" key="4">
    <source>
        <dbReference type="Proteomes" id="UP001161405"/>
    </source>
</evidence>
<evidence type="ECO:0000256" key="1">
    <source>
        <dbReference type="SAM" id="SignalP"/>
    </source>
</evidence>
<dbReference type="PANTHER" id="PTHR30535">
    <property type="entry name" value="VITAMIN B12-BINDING PROTEIN"/>
    <property type="match status" value="1"/>
</dbReference>
<dbReference type="Proteomes" id="UP001161405">
    <property type="component" value="Unassembled WGS sequence"/>
</dbReference>
<reference evidence="3" key="1">
    <citation type="journal article" date="2014" name="Int. J. Syst. Evol. Microbiol.">
        <title>Complete genome of a new Firmicutes species belonging to the dominant human colonic microbiota ('Ruminococcus bicirculans') reveals two chromosomes and a selective capacity to utilize plant glucans.</title>
        <authorList>
            <consortium name="NISC Comparative Sequencing Program"/>
            <person name="Wegmann U."/>
            <person name="Louis P."/>
            <person name="Goesmann A."/>
            <person name="Henrissat B."/>
            <person name="Duncan S.H."/>
            <person name="Flint H.J."/>
        </authorList>
    </citation>
    <scope>NUCLEOTIDE SEQUENCE</scope>
    <source>
        <strain evidence="3">NBRC 107169</strain>
    </source>
</reference>
<reference evidence="3" key="2">
    <citation type="submission" date="2023-01" db="EMBL/GenBank/DDBJ databases">
        <title>Draft genome sequence of Maritalea porphyrae strain NBRC 107169.</title>
        <authorList>
            <person name="Sun Q."/>
            <person name="Mori K."/>
        </authorList>
    </citation>
    <scope>NUCLEOTIDE SEQUENCE</scope>
    <source>
        <strain evidence="3">NBRC 107169</strain>
    </source>
</reference>
<dbReference type="PROSITE" id="PS50983">
    <property type="entry name" value="FE_B12_PBP"/>
    <property type="match status" value="1"/>
</dbReference>
<evidence type="ECO:0000313" key="3">
    <source>
        <dbReference type="EMBL" id="GLQ18033.1"/>
    </source>
</evidence>
<comment type="caution">
    <text evidence="3">The sequence shown here is derived from an EMBL/GenBank/DDBJ whole genome shotgun (WGS) entry which is preliminary data.</text>
</comment>
<sequence length="370" mass="40293">MLRSTFAALLVAATSAIATAEPVTVTDIAGRTVTLDAPAERIVISEGRYVPLLAVLNPENPLEGIVGMMNSIGWTDPVFERQVFEKFPKAKDIQLFGKSNKESVSVEKIIDLAPQLAIFGINDHGPDAKNKELIDQLTAAGTQIVFIDFRMDPLGNTQKSVELLGKVLGHEENAKAFNDFYGAKLSLIKERVAKIEERPNVFLQVHVGRFDCCWAMADGMLGPFVEVAGGNNIADKVAPGPTAQHTAEFLLTENPDVWIGTASGSAKSWSEGQPPMALGGDVDPTLAYESLAKSVSAEEFAALDAVKNKRAHAIWHNFYNTPFNIVALEAFAKWIHPEAFADLDPAATYNEIFERFTPFEVEGTYVASLR</sequence>